<dbReference type="InterPro" id="IPR020084">
    <property type="entry name" value="NUDIX_hydrolase_CS"/>
</dbReference>
<comment type="caution">
    <text evidence="6">The sequence shown here is derived from an EMBL/GenBank/DDBJ whole genome shotgun (WGS) entry which is preliminary data.</text>
</comment>
<dbReference type="SUPFAM" id="SSF51445">
    <property type="entry name" value="(Trans)glycosidases"/>
    <property type="match status" value="1"/>
</dbReference>
<proteinExistence type="inferred from homology"/>
<dbReference type="Pfam" id="PF00293">
    <property type="entry name" value="NUDIX"/>
    <property type="match status" value="1"/>
</dbReference>
<dbReference type="Gene3D" id="3.90.79.10">
    <property type="entry name" value="Nucleoside Triphosphate Pyrophosphohydrolase"/>
    <property type="match status" value="1"/>
</dbReference>
<dbReference type="InterPro" id="IPR000086">
    <property type="entry name" value="NUDIX_hydrolase_dom"/>
</dbReference>
<reference evidence="6" key="1">
    <citation type="submission" date="2023-10" db="EMBL/GenBank/DDBJ databases">
        <authorList>
            <person name="Chen Y."/>
            <person name="Shah S."/>
            <person name="Dougan E. K."/>
            <person name="Thang M."/>
            <person name="Chan C."/>
        </authorList>
    </citation>
    <scope>NUCLEOTIDE SEQUENCE [LARGE SCALE GENOMIC DNA]</scope>
</reference>
<gene>
    <name evidence="6" type="ORF">PCOR1329_LOCUS18791</name>
</gene>
<keyword evidence="3" id="KW-0175">Coiled coil</keyword>
<evidence type="ECO:0000313" key="7">
    <source>
        <dbReference type="Proteomes" id="UP001189429"/>
    </source>
</evidence>
<evidence type="ECO:0000256" key="2">
    <source>
        <dbReference type="ARBA" id="ARBA00022801"/>
    </source>
</evidence>
<comment type="similarity">
    <text evidence="1">Belongs to the glycosyl hydrolase 2 family.</text>
</comment>
<dbReference type="PANTHER" id="PTHR10066">
    <property type="entry name" value="BETA-GLUCURONIDASE"/>
    <property type="match status" value="1"/>
</dbReference>
<sequence length="868" mass="94140">MVLQRQLPVQRINLQFLVRPMRRPPAMLMSFLLPPVSAVDLGAQGMAPSSLDLCKEYQFTCELVLLAQMLGGTPSSVRSAAVQGNLPPSLTMLRLVFALLSQVPWTLSAREPCHMLRGWSLSLSWASIEELGTKHRCLKVRGPLAATIAFLPDLDAGRKSPVLWEFPDSTLLRLTGGDFARARSVADLLRVALLDEGSGGTLLDCVEVRFGLRTVTAAGRDILVNGEALRLFGFNRHDMVDSPVVPYEALVRDVELLEDLRANFVRGSHYAQDPRFLDLCDVRGLVVWDEVLGWQNRVDDFSDALFMGQMLRLASELAAASVNHPSVLFLGFLNEGESFDGGEATSAAYTAIATLLRDSSGGTRLVSFGSNHREKDRQLGVADVCAFHGYPAWYPTTTPAAPGELEAIPEIWDAFGWWVQAEFPEKPLLITEAGAGGLFGLRGDPGRKWTEDYQAEVLRAHVVAAAWNPRIAGISLWQFADIPVDRSTSDEGHRPRGLNNKGVLSLHREPKAAFFVVRELFRLAQNASASPSRARSAGASAPEVEELNQAVAELEIKLGDKKSALVQANTELQNIQSEVHLARTAVLAATAQPVGSDIPSVQEAMGRLQTVVAGASAAILAGNSPAMLQTLQVFLKKAPLELSLLHLRSFMFERASGYRQKNGANVLSDSAFVERIDGHLIVAPLGSHRVAVNGTYTFLDYWLASDALAAEMQKVLGTHSRVGRERQRWDGDVRLICGCVPVKNGEVLMISSSKCPDEWILPKGGWENDETAEACAQREALEEAGVEGELGRVGGLGRSGFQQQEGGRQQDTLVRPGRHAGPAGERVVRRGRGAGGGCPARAPRRQCGAAPSRGSPSRGWPGRPGRAR</sequence>
<dbReference type="SUPFAM" id="SSF55811">
    <property type="entry name" value="Nudix"/>
    <property type="match status" value="1"/>
</dbReference>
<dbReference type="Gene3D" id="3.20.20.80">
    <property type="entry name" value="Glycosidases"/>
    <property type="match status" value="1"/>
</dbReference>
<dbReference type="EMBL" id="CAUYUJ010005936">
    <property type="protein sequence ID" value="CAK0815524.1"/>
    <property type="molecule type" value="Genomic_DNA"/>
</dbReference>
<evidence type="ECO:0000256" key="3">
    <source>
        <dbReference type="SAM" id="Coils"/>
    </source>
</evidence>
<feature type="domain" description="Nudix hydrolase" evidence="5">
    <location>
        <begin position="732"/>
        <end position="868"/>
    </location>
</feature>
<evidence type="ECO:0000259" key="5">
    <source>
        <dbReference type="PROSITE" id="PS51462"/>
    </source>
</evidence>
<evidence type="ECO:0000256" key="1">
    <source>
        <dbReference type="ARBA" id="ARBA00007401"/>
    </source>
</evidence>
<keyword evidence="2" id="KW-0378">Hydrolase</keyword>
<evidence type="ECO:0000256" key="4">
    <source>
        <dbReference type="SAM" id="MobiDB-lite"/>
    </source>
</evidence>
<evidence type="ECO:0000313" key="6">
    <source>
        <dbReference type="EMBL" id="CAK0815524.1"/>
    </source>
</evidence>
<name>A0ABN9RG38_9DINO</name>
<dbReference type="PROSITE" id="PS00893">
    <property type="entry name" value="NUDIX_BOX"/>
    <property type="match status" value="1"/>
</dbReference>
<dbReference type="InterPro" id="IPR006103">
    <property type="entry name" value="Glyco_hydro_2_cat"/>
</dbReference>
<dbReference type="InterPro" id="IPR015797">
    <property type="entry name" value="NUDIX_hydrolase-like_dom_sf"/>
</dbReference>
<dbReference type="PROSITE" id="PS51462">
    <property type="entry name" value="NUDIX"/>
    <property type="match status" value="1"/>
</dbReference>
<dbReference type="Proteomes" id="UP001189429">
    <property type="component" value="Unassembled WGS sequence"/>
</dbReference>
<accession>A0ABN9RG38</accession>
<dbReference type="Pfam" id="PF02836">
    <property type="entry name" value="Glyco_hydro_2_C"/>
    <property type="match status" value="1"/>
</dbReference>
<feature type="region of interest" description="Disordered" evidence="4">
    <location>
        <begin position="786"/>
        <end position="868"/>
    </location>
</feature>
<feature type="compositionally biased region" description="Polar residues" evidence="4">
    <location>
        <begin position="800"/>
        <end position="812"/>
    </location>
</feature>
<dbReference type="PANTHER" id="PTHR10066:SF67">
    <property type="entry name" value="BETA-GLUCURONIDASE"/>
    <property type="match status" value="1"/>
</dbReference>
<dbReference type="InterPro" id="IPR017853">
    <property type="entry name" value="GH"/>
</dbReference>
<organism evidence="6 7">
    <name type="scientific">Prorocentrum cordatum</name>
    <dbReference type="NCBI Taxonomy" id="2364126"/>
    <lineage>
        <taxon>Eukaryota</taxon>
        <taxon>Sar</taxon>
        <taxon>Alveolata</taxon>
        <taxon>Dinophyceae</taxon>
        <taxon>Prorocentrales</taxon>
        <taxon>Prorocentraceae</taxon>
        <taxon>Prorocentrum</taxon>
    </lineage>
</organism>
<keyword evidence="7" id="KW-1185">Reference proteome</keyword>
<protein>
    <recommendedName>
        <fullName evidence="5">Nudix hydrolase domain-containing protein</fullName>
    </recommendedName>
</protein>
<feature type="compositionally biased region" description="Low complexity" evidence="4">
    <location>
        <begin position="851"/>
        <end position="868"/>
    </location>
</feature>
<feature type="coiled-coil region" evidence="3">
    <location>
        <begin position="544"/>
        <end position="578"/>
    </location>
</feature>